<reference evidence="1 2" key="1">
    <citation type="submission" date="2015-05" db="EMBL/GenBank/DDBJ databases">
        <authorList>
            <person name="Brusko S."/>
            <person name="Campbell R.A."/>
            <person name="Rubia G.C."/>
            <person name="Walstead R.N."/>
            <person name="Shah Z.V."/>
            <person name="Tahir R."/>
            <person name="Serrano M.G."/>
            <person name="Buck G."/>
            <person name="Lee V."/>
            <person name="Wang Y."/>
            <person name="Carvalho R."/>
            <person name="Voegtly L."/>
            <person name="Shi R."/>
            <person name="Duckworth R."/>
            <person name="Johnson A."/>
            <person name="Loviza R."/>
            <person name="Walstead R."/>
            <person name="Shah Z."/>
            <person name="Kiflezghi M."/>
            <person name="Wade K."/>
            <person name="Delesalle V.A."/>
            <person name="Bradley K.W."/>
            <person name="Asai D.J."/>
            <person name="Bowman C.A."/>
            <person name="Russell D.A."/>
            <person name="Pope W.H."/>
            <person name="Jacobs-Sera D."/>
            <person name="Hendrix R.W."/>
            <person name="Hatfull G.F."/>
        </authorList>
    </citation>
    <scope>NUCLEOTIDE SEQUENCE [LARGE SCALE GENOMIC DNA]</scope>
</reference>
<keyword evidence="2" id="KW-1185">Reference proteome</keyword>
<protein>
    <submittedName>
        <fullName evidence="1">Uncharacterized protein</fullName>
    </submittedName>
</protein>
<organism evidence="1 2">
    <name type="scientific">Mycobacterium phage Ovechkin</name>
    <dbReference type="NCBI Taxonomy" id="1673889"/>
    <lineage>
        <taxon>Viruses</taxon>
        <taxon>Duplodnaviria</taxon>
        <taxon>Heunggongvirae</taxon>
        <taxon>Uroviricota</taxon>
        <taxon>Caudoviricetes</taxon>
        <taxon>Gracegardnervirinae</taxon>
        <taxon>Cheoctovirus</taxon>
        <taxon>Cheoctovirus ovechkin</taxon>
    </lineage>
</organism>
<dbReference type="Proteomes" id="UP000201155">
    <property type="component" value="Segment"/>
</dbReference>
<sequence length="63" mass="7296">MADLGVSWEDATKVARAYYEGFEWSGCDGSRWERLPEEAQFIWVRMARHWLFAAAVLAEGEDK</sequence>
<dbReference type="GeneID" id="26637715"/>
<accession>A0A0H4TJE4</accession>
<dbReference type="OrthoDB" id="23277at10239"/>
<evidence type="ECO:0000313" key="1">
    <source>
        <dbReference type="EMBL" id="AKQ06984.1"/>
    </source>
</evidence>
<proteinExistence type="predicted"/>
<name>A0A0H4TJE4_9CAUD</name>
<dbReference type="KEGG" id="vg:26637715"/>
<evidence type="ECO:0000313" key="2">
    <source>
        <dbReference type="Proteomes" id="UP000201155"/>
    </source>
</evidence>
<dbReference type="EMBL" id="KR824843">
    <property type="protein sequence ID" value="AKQ06984.1"/>
    <property type="molecule type" value="Genomic_DNA"/>
</dbReference>
<gene>
    <name evidence="1" type="ORF">PBI_OVECHKIN_82</name>
</gene>
<dbReference type="RefSeq" id="YP_009211246.1">
    <property type="nucleotide sequence ID" value="NC_028937.1"/>
</dbReference>